<dbReference type="Pfam" id="PF02926">
    <property type="entry name" value="THUMP"/>
    <property type="match status" value="1"/>
</dbReference>
<dbReference type="Pfam" id="PF01170">
    <property type="entry name" value="UPF0020"/>
    <property type="match status" value="1"/>
</dbReference>
<reference evidence="5" key="1">
    <citation type="journal article" date="2021" name="Microb. Physiol.">
        <title>Proteogenomic Insights into the Physiology of Marine, Sulfate-Reducing, Filamentous Desulfonema limicola and Desulfonema magnum.</title>
        <authorList>
            <person name="Schnaars V."/>
            <person name="Wohlbrand L."/>
            <person name="Scheve S."/>
            <person name="Hinrichs C."/>
            <person name="Reinhardt R."/>
            <person name="Rabus R."/>
        </authorList>
    </citation>
    <scope>NUCLEOTIDE SEQUENCE</scope>
    <source>
        <strain evidence="5">5ac10</strain>
    </source>
</reference>
<keyword evidence="6" id="KW-1185">Reference proteome</keyword>
<evidence type="ECO:0000259" key="4">
    <source>
        <dbReference type="PROSITE" id="PS51165"/>
    </source>
</evidence>
<protein>
    <submittedName>
        <fullName evidence="5">RNA methylase domain-containing protein</fullName>
    </submittedName>
</protein>
<keyword evidence="2" id="KW-0808">Transferase</keyword>
<dbReference type="PANTHER" id="PTHR47313">
    <property type="entry name" value="RIBOSOMAL RNA LARGE SUBUNIT METHYLTRANSFERASE K/L"/>
    <property type="match status" value="1"/>
</dbReference>
<evidence type="ECO:0000313" key="6">
    <source>
        <dbReference type="Proteomes" id="UP000663720"/>
    </source>
</evidence>
<dbReference type="CDD" id="cd11715">
    <property type="entry name" value="THUMP_AdoMetMT"/>
    <property type="match status" value="1"/>
</dbReference>
<dbReference type="InterPro" id="IPR000241">
    <property type="entry name" value="RlmKL-like_Mtase"/>
</dbReference>
<proteinExistence type="predicted"/>
<dbReference type="GO" id="GO:0070043">
    <property type="term" value="F:rRNA (guanine-N7-)-methyltransferase activity"/>
    <property type="evidence" value="ECO:0007669"/>
    <property type="project" value="TreeGrafter"/>
</dbReference>
<dbReference type="Gene3D" id="3.30.2130.30">
    <property type="match status" value="1"/>
</dbReference>
<feature type="domain" description="THUMP" evidence="4">
    <location>
        <begin position="54"/>
        <end position="165"/>
    </location>
</feature>
<dbReference type="SUPFAM" id="SSF53335">
    <property type="entry name" value="S-adenosyl-L-methionine-dependent methyltransferases"/>
    <property type="match status" value="1"/>
</dbReference>
<evidence type="ECO:0000256" key="3">
    <source>
        <dbReference type="PROSITE-ProRule" id="PRU00529"/>
    </source>
</evidence>
<sequence>MKKEQIFIYQKTNRFFAQLAPGMEEIGIQELKELGAARIKPDYRGIYFNATRACLYRVNYLSRIITRVLAPLITFKCPDTDMLYKKAGDIEWSKLFKVNNTFAVFSNVSNSSITHSQYAGLCLKDAIADQFRKYFNKRPDIDPQNPDIWINLYINKNQATISLDTSGGSLHKRGYRQISLEAPMQEPLAAAIIKLTGWDGSSPLYDPMCGSGTLLSEALMQYCKIPSGFLRTGFGFEFLPDFEKMVWLSVKKKADKKIRPLAQGLISGSDISAHAVDAAKINNKALPYGDNIIFQQTDFQDIPLLENTIIVSNPPYGIRMGRGENPGLLIKEMGDFLKQRCKGSQAYIYFGNRELIKEVGLKPSWKKPLWNGGLDGRLVKYELY</sequence>
<dbReference type="InterPro" id="IPR054170">
    <property type="entry name" value="RlmL_1st"/>
</dbReference>
<dbReference type="InterPro" id="IPR004114">
    <property type="entry name" value="THUMP_dom"/>
</dbReference>
<dbReference type="KEGG" id="dli:dnl_05560"/>
<evidence type="ECO:0000313" key="5">
    <source>
        <dbReference type="EMBL" id="QTA78335.1"/>
    </source>
</evidence>
<dbReference type="RefSeq" id="WP_207690209.1">
    <property type="nucleotide sequence ID" value="NZ_CP061799.1"/>
</dbReference>
<dbReference type="Gene3D" id="3.40.50.150">
    <property type="entry name" value="Vaccinia Virus protein VP39"/>
    <property type="match status" value="1"/>
</dbReference>
<dbReference type="GO" id="GO:0008990">
    <property type="term" value="F:rRNA (guanine-N2-)-methyltransferase activity"/>
    <property type="evidence" value="ECO:0007669"/>
    <property type="project" value="TreeGrafter"/>
</dbReference>
<dbReference type="EMBL" id="CP061799">
    <property type="protein sequence ID" value="QTA78335.1"/>
    <property type="molecule type" value="Genomic_DNA"/>
</dbReference>
<dbReference type="PROSITE" id="PS00092">
    <property type="entry name" value="N6_MTASE"/>
    <property type="match status" value="1"/>
</dbReference>
<dbReference type="Pfam" id="PF22020">
    <property type="entry name" value="RlmL_1st"/>
    <property type="match status" value="1"/>
</dbReference>
<name>A0A975B3X0_9BACT</name>
<evidence type="ECO:0000256" key="2">
    <source>
        <dbReference type="ARBA" id="ARBA00022679"/>
    </source>
</evidence>
<dbReference type="PROSITE" id="PS51165">
    <property type="entry name" value="THUMP"/>
    <property type="match status" value="1"/>
</dbReference>
<evidence type="ECO:0000256" key="1">
    <source>
        <dbReference type="ARBA" id="ARBA00022603"/>
    </source>
</evidence>
<keyword evidence="3" id="KW-0694">RNA-binding</keyword>
<dbReference type="Proteomes" id="UP000663720">
    <property type="component" value="Chromosome"/>
</dbReference>
<dbReference type="PANTHER" id="PTHR47313:SF1">
    <property type="entry name" value="RIBOSOMAL RNA LARGE SUBUNIT METHYLTRANSFERASE K_L"/>
    <property type="match status" value="1"/>
</dbReference>
<dbReference type="InterPro" id="IPR002052">
    <property type="entry name" value="DNA_methylase_N6_adenine_CS"/>
</dbReference>
<organism evidence="5 6">
    <name type="scientific">Desulfonema limicola</name>
    <dbReference type="NCBI Taxonomy" id="45656"/>
    <lineage>
        <taxon>Bacteria</taxon>
        <taxon>Pseudomonadati</taxon>
        <taxon>Thermodesulfobacteriota</taxon>
        <taxon>Desulfobacteria</taxon>
        <taxon>Desulfobacterales</taxon>
        <taxon>Desulfococcaceae</taxon>
        <taxon>Desulfonema</taxon>
    </lineage>
</organism>
<dbReference type="SMART" id="SM00981">
    <property type="entry name" value="THUMP"/>
    <property type="match status" value="1"/>
</dbReference>
<accession>A0A975B3X0</accession>
<dbReference type="InterPro" id="IPR029063">
    <property type="entry name" value="SAM-dependent_MTases_sf"/>
</dbReference>
<dbReference type="GO" id="GO:0003723">
    <property type="term" value="F:RNA binding"/>
    <property type="evidence" value="ECO:0007669"/>
    <property type="project" value="UniProtKB-UniRule"/>
</dbReference>
<dbReference type="AlphaFoldDB" id="A0A975B3X0"/>
<gene>
    <name evidence="5" type="ORF">dnl_05560</name>
</gene>
<keyword evidence="1 5" id="KW-0489">Methyltransferase</keyword>